<evidence type="ECO:0000313" key="4">
    <source>
        <dbReference type="EMBL" id="QEE59965.1"/>
    </source>
</evidence>
<dbReference type="InterPro" id="IPR021139">
    <property type="entry name" value="NYN"/>
</dbReference>
<dbReference type="Gene3D" id="3.40.50.1010">
    <property type="entry name" value="5'-nuclease"/>
    <property type="match status" value="1"/>
</dbReference>
<keyword evidence="1" id="KW-0479">Metal-binding</keyword>
<proteinExistence type="evidence at transcript level"/>
<keyword evidence="1" id="KW-0862">Zinc</keyword>
<dbReference type="InterPro" id="IPR013087">
    <property type="entry name" value="Znf_C2H2_type"/>
</dbReference>
<dbReference type="AlphaFoldDB" id="A0A5B9G0F1"/>
<protein>
    <submittedName>
        <fullName evidence="4">Zinc finger family protein</fullName>
    </submittedName>
</protein>
<name>A0A5B9G0F1_BETPL</name>
<dbReference type="Pfam" id="PF01936">
    <property type="entry name" value="NYN"/>
    <property type="match status" value="1"/>
</dbReference>
<evidence type="ECO:0000256" key="1">
    <source>
        <dbReference type="PROSITE-ProRule" id="PRU00042"/>
    </source>
</evidence>
<feature type="region of interest" description="Disordered" evidence="2">
    <location>
        <begin position="1"/>
        <end position="23"/>
    </location>
</feature>
<reference evidence="4" key="1">
    <citation type="submission" date="2019-01" db="EMBL/GenBank/DDBJ databases">
        <authorList>
            <person name="Zhao H."/>
        </authorList>
    </citation>
    <scope>NUCLEOTIDE SEQUENCE</scope>
</reference>
<dbReference type="PROSITE" id="PS50157">
    <property type="entry name" value="ZINC_FINGER_C2H2_2"/>
    <property type="match status" value="1"/>
</dbReference>
<dbReference type="PANTHER" id="PTHR35744:SF4">
    <property type="entry name" value="OS04G0464600 PROTEIN"/>
    <property type="match status" value="1"/>
</dbReference>
<dbReference type="EMBL" id="MK451882">
    <property type="protein sequence ID" value="QEE59965.1"/>
    <property type="molecule type" value="mRNA"/>
</dbReference>
<keyword evidence="1" id="KW-0863">Zinc-finger</keyword>
<feature type="compositionally biased region" description="Polar residues" evidence="2">
    <location>
        <begin position="1"/>
        <end position="12"/>
    </location>
</feature>
<accession>A0A5B9G0F1</accession>
<evidence type="ECO:0000256" key="2">
    <source>
        <dbReference type="SAM" id="MobiDB-lite"/>
    </source>
</evidence>
<evidence type="ECO:0000259" key="3">
    <source>
        <dbReference type="PROSITE" id="PS50157"/>
    </source>
</evidence>
<dbReference type="PROSITE" id="PS00028">
    <property type="entry name" value="ZINC_FINGER_C2H2_1"/>
    <property type="match status" value="1"/>
</dbReference>
<dbReference type="PANTHER" id="PTHR35744">
    <property type="entry name" value="C2H2-TYPE DOMAIN-CONTAINING PROTEIN"/>
    <property type="match status" value="1"/>
</dbReference>
<organism evidence="4">
    <name type="scientific">Betula platyphylla</name>
    <name type="common">Asian white birch</name>
    <dbReference type="NCBI Taxonomy" id="78630"/>
    <lineage>
        <taxon>Eukaryota</taxon>
        <taxon>Viridiplantae</taxon>
        <taxon>Streptophyta</taxon>
        <taxon>Embryophyta</taxon>
        <taxon>Tracheophyta</taxon>
        <taxon>Spermatophyta</taxon>
        <taxon>Magnoliopsida</taxon>
        <taxon>eudicotyledons</taxon>
        <taxon>Gunneridae</taxon>
        <taxon>Pentapetalae</taxon>
        <taxon>rosids</taxon>
        <taxon>fabids</taxon>
        <taxon>Fagales</taxon>
        <taxon>Betulaceae</taxon>
        <taxon>Betula</taxon>
    </lineage>
</organism>
<dbReference type="GO" id="GO:0008270">
    <property type="term" value="F:zinc ion binding"/>
    <property type="evidence" value="ECO:0007669"/>
    <property type="project" value="UniProtKB-KW"/>
</dbReference>
<dbReference type="CDD" id="cd18725">
    <property type="entry name" value="PIN_LabA-like"/>
    <property type="match status" value="1"/>
</dbReference>
<dbReference type="GO" id="GO:0004540">
    <property type="term" value="F:RNA nuclease activity"/>
    <property type="evidence" value="ECO:0007669"/>
    <property type="project" value="InterPro"/>
</dbReference>
<feature type="domain" description="C2H2-type" evidence="3">
    <location>
        <begin position="193"/>
        <end position="221"/>
    </location>
</feature>
<sequence length="444" mass="50508">MPFSATPSTFPTETRDPRPCHPLSPHDSLCENLSTAIASGAGIANGIIPQQNKDSPLPMVVFIKFRKFFCTIESKRLQSLNPFTPLSRFCHFESKPGFNFSDPSLSLAPKIAQNNVAIFWDLDNKPPKSFPPYEAAVKLKGAASSLGVVRYTVAYANHHTFSYVPQVVREQRKERKILNQLENRGVIKAVEPHLCRVCGRKFYTNEKLVNHFKQIHEREQMKRLNQIESARGTKRVNLVAKYSMKMQKYKNAVRDVLNPKVGYGLADELKRAGFLVRTVSDKPQAVDVALKNHMVDMMDRRRVECMVLVSDDSDFMDVLKEAKLRCLKTVVVGDMNDGALKRVADVSFSWAEILMGKAKKEAVSVVGKWRDRDVLKRLEWTYNPEVEKKIYDYEDEVVEDSEDDCEGTVSGVVDDNVHEEDSNVWWQLDSDCDVVSSQSLKRLE</sequence>